<keyword evidence="3" id="KW-0964">Secreted</keyword>
<reference evidence="6" key="1">
    <citation type="journal article" date="2020" name="Fungal Divers.">
        <title>Resolving the Mortierellaceae phylogeny through synthesis of multi-gene phylogenetics and phylogenomics.</title>
        <authorList>
            <person name="Vandepol N."/>
            <person name="Liber J."/>
            <person name="Desiro A."/>
            <person name="Na H."/>
            <person name="Kennedy M."/>
            <person name="Barry K."/>
            <person name="Grigoriev I.V."/>
            <person name="Miller A.N."/>
            <person name="O'Donnell K."/>
            <person name="Stajich J.E."/>
            <person name="Bonito G."/>
        </authorList>
    </citation>
    <scope>NUCLEOTIDE SEQUENCE</scope>
    <source>
        <strain evidence="6">KOD1015</strain>
    </source>
</reference>
<comment type="subcellular location">
    <subcellularLocation>
        <location evidence="1">Host cell</location>
    </subcellularLocation>
    <subcellularLocation>
        <location evidence="2">Secreted</location>
    </subcellularLocation>
</comment>
<keyword evidence="7" id="KW-1185">Reference proteome</keyword>
<evidence type="ECO:0000256" key="4">
    <source>
        <dbReference type="SAM" id="SignalP"/>
    </source>
</evidence>
<comment type="caution">
    <text evidence="6">The sequence shown here is derived from an EMBL/GenBank/DDBJ whole genome shotgun (WGS) entry which is preliminary data.</text>
</comment>
<evidence type="ECO:0000256" key="3">
    <source>
        <dbReference type="ARBA" id="ARBA00022525"/>
    </source>
</evidence>
<feature type="signal peptide" evidence="4">
    <location>
        <begin position="1"/>
        <end position="20"/>
    </location>
</feature>
<dbReference type="AlphaFoldDB" id="A0A9P6FJG7"/>
<feature type="non-terminal residue" evidence="6">
    <location>
        <position position="172"/>
    </location>
</feature>
<organism evidence="6 7">
    <name type="scientific">Lunasporangiospora selenospora</name>
    <dbReference type="NCBI Taxonomy" id="979761"/>
    <lineage>
        <taxon>Eukaryota</taxon>
        <taxon>Fungi</taxon>
        <taxon>Fungi incertae sedis</taxon>
        <taxon>Mucoromycota</taxon>
        <taxon>Mortierellomycotina</taxon>
        <taxon>Mortierellomycetes</taxon>
        <taxon>Mortierellales</taxon>
        <taxon>Mortierellaceae</taxon>
        <taxon>Lunasporangiospora</taxon>
    </lineage>
</organism>
<keyword evidence="4" id="KW-0732">Signal</keyword>
<protein>
    <recommendedName>
        <fullName evidence="5">Crinkler effector protein N-terminal domain-containing protein</fullName>
    </recommendedName>
</protein>
<sequence length="172" mass="18873">MANVNLILFCLVDGEATSNAFPVSASTTTTIGELKDLIKSKKSPRFDDVAADELTLWRTGVAITDDNDEHPISLDSLIETKKLGPATRLSRVFPDDLPEETVHIIVQRPPSDNLDAAIDKISEKFFAPAGSVAKFLDSFVRGVGCLPVTTGPIRGLPRAWRRSFRKPSERRP</sequence>
<dbReference type="GO" id="GO:0005576">
    <property type="term" value="C:extracellular region"/>
    <property type="evidence" value="ECO:0007669"/>
    <property type="project" value="UniProtKB-SubCell"/>
</dbReference>
<name>A0A9P6FJG7_9FUNG</name>
<feature type="chain" id="PRO_5040488287" description="Crinkler effector protein N-terminal domain-containing protein" evidence="4">
    <location>
        <begin position="21"/>
        <end position="172"/>
    </location>
</feature>
<dbReference type="OrthoDB" id="2304312at2759"/>
<dbReference type="Proteomes" id="UP000780801">
    <property type="component" value="Unassembled WGS sequence"/>
</dbReference>
<dbReference type="GO" id="GO:0043657">
    <property type="term" value="C:host cell"/>
    <property type="evidence" value="ECO:0007669"/>
    <property type="project" value="UniProtKB-SubCell"/>
</dbReference>
<gene>
    <name evidence="6" type="ORF">BGW38_009219</name>
</gene>
<evidence type="ECO:0000313" key="7">
    <source>
        <dbReference type="Proteomes" id="UP000780801"/>
    </source>
</evidence>
<dbReference type="EMBL" id="JAABOA010006691">
    <property type="protein sequence ID" value="KAF9555837.1"/>
    <property type="molecule type" value="Genomic_DNA"/>
</dbReference>
<dbReference type="InterPro" id="IPR045379">
    <property type="entry name" value="Crinkler_N"/>
</dbReference>
<feature type="domain" description="Crinkler effector protein N-terminal" evidence="5">
    <location>
        <begin position="8"/>
        <end position="107"/>
    </location>
</feature>
<proteinExistence type="predicted"/>
<evidence type="ECO:0000313" key="6">
    <source>
        <dbReference type="EMBL" id="KAF9555837.1"/>
    </source>
</evidence>
<evidence type="ECO:0000256" key="2">
    <source>
        <dbReference type="ARBA" id="ARBA00004613"/>
    </source>
</evidence>
<dbReference type="Pfam" id="PF20147">
    <property type="entry name" value="Crinkler"/>
    <property type="match status" value="1"/>
</dbReference>
<accession>A0A9P6FJG7</accession>
<evidence type="ECO:0000256" key="1">
    <source>
        <dbReference type="ARBA" id="ARBA00004340"/>
    </source>
</evidence>
<evidence type="ECO:0000259" key="5">
    <source>
        <dbReference type="Pfam" id="PF20147"/>
    </source>
</evidence>